<dbReference type="EMBL" id="PHUF01000002">
    <property type="protein sequence ID" value="PKB24962.1"/>
    <property type="molecule type" value="Genomic_DNA"/>
</dbReference>
<keyword evidence="3" id="KW-1185">Reference proteome</keyword>
<accession>A0A2N0I198</accession>
<evidence type="ECO:0000256" key="1">
    <source>
        <dbReference type="SAM" id="SignalP"/>
    </source>
</evidence>
<reference evidence="2 3" key="1">
    <citation type="submission" date="2017-11" db="EMBL/GenBank/DDBJ databases">
        <title>Genomic Encyclopedia of Type Strains, Phase III (KMG-III): the genomes of soil and plant-associated and newly described type strains.</title>
        <authorList>
            <person name="Whitman W."/>
        </authorList>
    </citation>
    <scope>NUCLEOTIDE SEQUENCE [LARGE SCALE GENOMIC DNA]</scope>
    <source>
        <strain evidence="2 3">CGMCC 1.12274</strain>
    </source>
</reference>
<evidence type="ECO:0008006" key="4">
    <source>
        <dbReference type="Google" id="ProtNLM"/>
    </source>
</evidence>
<dbReference type="Gene3D" id="3.30.110.170">
    <property type="entry name" value="Protein of unknown function (DUF541), domain 1"/>
    <property type="match status" value="1"/>
</dbReference>
<dbReference type="Pfam" id="PF04402">
    <property type="entry name" value="SIMPL"/>
    <property type="match status" value="1"/>
</dbReference>
<dbReference type="InterPro" id="IPR007497">
    <property type="entry name" value="SIMPL/DUF541"/>
</dbReference>
<feature type="signal peptide" evidence="1">
    <location>
        <begin position="1"/>
        <end position="28"/>
    </location>
</feature>
<evidence type="ECO:0000313" key="2">
    <source>
        <dbReference type="EMBL" id="PKB24962.1"/>
    </source>
</evidence>
<organism evidence="2 3">
    <name type="scientific">Novosphingobium kunmingense</name>
    <dbReference type="NCBI Taxonomy" id="1211806"/>
    <lineage>
        <taxon>Bacteria</taxon>
        <taxon>Pseudomonadati</taxon>
        <taxon>Pseudomonadota</taxon>
        <taxon>Alphaproteobacteria</taxon>
        <taxon>Sphingomonadales</taxon>
        <taxon>Sphingomonadaceae</taxon>
        <taxon>Novosphingobium</taxon>
    </lineage>
</organism>
<dbReference type="RefSeq" id="WP_100865458.1">
    <property type="nucleotide sequence ID" value="NZ_PHUF01000002.1"/>
</dbReference>
<protein>
    <recommendedName>
        <fullName evidence="4">SIMPL domain-containing protein</fullName>
    </recommendedName>
</protein>
<dbReference type="PANTHER" id="PTHR34387:SF1">
    <property type="entry name" value="PERIPLASMIC IMMUNOGENIC PROTEIN"/>
    <property type="match status" value="1"/>
</dbReference>
<dbReference type="OrthoDB" id="9813144at2"/>
<sequence length="257" mass="26432">MKSLSLASRTLFAAPALAAALIPAAASAQNASLVPAIAQGSTLLTVSADGRSTRTPDLAFYTAGVTTQGRTAADALAANSTAMTKVFAALKQAGIADRDMQTSNINLNPIYSNAVVGPNGQVVQEARITGYQASNQVSIKQRNLKAMGSVIDALVNAGANNINGPSFQLDKADGALDEARVAAMAKARARADLYARAAGLRVARIVSISETGRYSPPMPVMYARADMAAPPAPPPPPMAVGEVEAQVNVTVQFELAP</sequence>
<proteinExistence type="predicted"/>
<dbReference type="AlphaFoldDB" id="A0A2N0I198"/>
<gene>
    <name evidence="2" type="ORF">B0I00_0142</name>
</gene>
<evidence type="ECO:0000313" key="3">
    <source>
        <dbReference type="Proteomes" id="UP000232587"/>
    </source>
</evidence>
<name>A0A2N0I198_9SPHN</name>
<dbReference type="PANTHER" id="PTHR34387">
    <property type="entry name" value="SLR1258 PROTEIN"/>
    <property type="match status" value="1"/>
</dbReference>
<dbReference type="Gene3D" id="3.30.70.2970">
    <property type="entry name" value="Protein of unknown function (DUF541), domain 2"/>
    <property type="match status" value="1"/>
</dbReference>
<dbReference type="Proteomes" id="UP000232587">
    <property type="component" value="Unassembled WGS sequence"/>
</dbReference>
<dbReference type="GO" id="GO:0006974">
    <property type="term" value="P:DNA damage response"/>
    <property type="evidence" value="ECO:0007669"/>
    <property type="project" value="TreeGrafter"/>
</dbReference>
<dbReference type="InterPro" id="IPR052022">
    <property type="entry name" value="26kDa_periplasmic_antigen"/>
</dbReference>
<comment type="caution">
    <text evidence="2">The sequence shown here is derived from an EMBL/GenBank/DDBJ whole genome shotgun (WGS) entry which is preliminary data.</text>
</comment>
<keyword evidence="1" id="KW-0732">Signal</keyword>
<feature type="chain" id="PRO_5014767702" description="SIMPL domain-containing protein" evidence="1">
    <location>
        <begin position="29"/>
        <end position="257"/>
    </location>
</feature>